<keyword evidence="5" id="KW-0597">Phosphoprotein</keyword>
<dbReference type="PANTHER" id="PTHR44936">
    <property type="entry name" value="SENSOR PROTEIN CREC"/>
    <property type="match status" value="1"/>
</dbReference>
<dbReference type="NCBIfam" id="NF033792">
    <property type="entry name" value="ActS_PrrB_HisK"/>
    <property type="match status" value="1"/>
</dbReference>
<dbReference type="OrthoDB" id="9785252at2"/>
<dbReference type="InterPro" id="IPR004358">
    <property type="entry name" value="Sig_transdc_His_kin-like_C"/>
</dbReference>
<dbReference type="PRINTS" id="PR00344">
    <property type="entry name" value="BCTRLSENSOR"/>
</dbReference>
<feature type="region of interest" description="Disordered" evidence="10">
    <location>
        <begin position="428"/>
        <end position="466"/>
    </location>
</feature>
<feature type="transmembrane region" description="Helical" evidence="11">
    <location>
        <begin position="159"/>
        <end position="181"/>
    </location>
</feature>
<dbReference type="GO" id="GO:0005524">
    <property type="term" value="F:ATP binding"/>
    <property type="evidence" value="ECO:0007669"/>
    <property type="project" value="UniProtKB-KW"/>
</dbReference>
<dbReference type="InterPro" id="IPR036097">
    <property type="entry name" value="HisK_dim/P_sf"/>
</dbReference>
<evidence type="ECO:0000256" key="7">
    <source>
        <dbReference type="ARBA" id="ARBA00022741"/>
    </source>
</evidence>
<dbReference type="InterPro" id="IPR003594">
    <property type="entry name" value="HATPase_dom"/>
</dbReference>
<dbReference type="Pfam" id="PF00512">
    <property type="entry name" value="HisKA"/>
    <property type="match status" value="1"/>
</dbReference>
<evidence type="ECO:0000256" key="6">
    <source>
        <dbReference type="ARBA" id="ARBA00022679"/>
    </source>
</evidence>
<dbReference type="SMART" id="SM00387">
    <property type="entry name" value="HATPase_c"/>
    <property type="match status" value="1"/>
</dbReference>
<keyword evidence="9" id="KW-0067">ATP-binding</keyword>
<dbReference type="PROSITE" id="PS50109">
    <property type="entry name" value="HIS_KIN"/>
    <property type="match status" value="1"/>
</dbReference>
<feature type="domain" description="Histidine kinase" evidence="12">
    <location>
        <begin position="216"/>
        <end position="432"/>
    </location>
</feature>
<evidence type="ECO:0000313" key="14">
    <source>
        <dbReference type="Proteomes" id="UP000245137"/>
    </source>
</evidence>
<dbReference type="AlphaFoldDB" id="A0A2U1SM62"/>
<dbReference type="GO" id="GO:0000155">
    <property type="term" value="F:phosphorelay sensor kinase activity"/>
    <property type="evidence" value="ECO:0007669"/>
    <property type="project" value="InterPro"/>
</dbReference>
<dbReference type="Pfam" id="PF02518">
    <property type="entry name" value="HATPase_c"/>
    <property type="match status" value="1"/>
</dbReference>
<comment type="subcellular location">
    <subcellularLocation>
        <location evidence="2">Cell membrane</location>
        <topology evidence="2">Multi-pass membrane protein</topology>
    </subcellularLocation>
</comment>
<evidence type="ECO:0000256" key="3">
    <source>
        <dbReference type="ARBA" id="ARBA00012438"/>
    </source>
</evidence>
<name>A0A2U1SM62_METSR</name>
<dbReference type="InterPro" id="IPR050980">
    <property type="entry name" value="2C_sensor_his_kinase"/>
</dbReference>
<dbReference type="Gene3D" id="1.10.287.130">
    <property type="match status" value="1"/>
</dbReference>
<feature type="transmembrane region" description="Helical" evidence="11">
    <location>
        <begin position="128"/>
        <end position="147"/>
    </location>
</feature>
<protein>
    <recommendedName>
        <fullName evidence="3">histidine kinase</fullName>
        <ecNumber evidence="3">2.7.13.3</ecNumber>
    </recommendedName>
</protein>
<comment type="caution">
    <text evidence="13">The sequence shown here is derived from an EMBL/GenBank/DDBJ whole genome shotgun (WGS) entry which is preliminary data.</text>
</comment>
<dbReference type="InterPro" id="IPR005467">
    <property type="entry name" value="His_kinase_dom"/>
</dbReference>
<organism evidence="13 14">
    <name type="scientific">Methylosinus sporium</name>
    <dbReference type="NCBI Taxonomy" id="428"/>
    <lineage>
        <taxon>Bacteria</taxon>
        <taxon>Pseudomonadati</taxon>
        <taxon>Pseudomonadota</taxon>
        <taxon>Alphaproteobacteria</taxon>
        <taxon>Hyphomicrobiales</taxon>
        <taxon>Methylocystaceae</taxon>
        <taxon>Methylosinus</taxon>
    </lineage>
</organism>
<keyword evidence="11" id="KW-0812">Transmembrane</keyword>
<evidence type="ECO:0000256" key="1">
    <source>
        <dbReference type="ARBA" id="ARBA00000085"/>
    </source>
</evidence>
<dbReference type="GO" id="GO:0005886">
    <property type="term" value="C:plasma membrane"/>
    <property type="evidence" value="ECO:0007669"/>
    <property type="project" value="UniProtKB-SubCell"/>
</dbReference>
<feature type="transmembrane region" description="Helical" evidence="11">
    <location>
        <begin position="49"/>
        <end position="69"/>
    </location>
</feature>
<feature type="compositionally biased region" description="Basic and acidic residues" evidence="10">
    <location>
        <begin position="442"/>
        <end position="457"/>
    </location>
</feature>
<dbReference type="InterPro" id="IPR036890">
    <property type="entry name" value="HATPase_C_sf"/>
</dbReference>
<dbReference type="Gene3D" id="3.30.565.10">
    <property type="entry name" value="Histidine kinase-like ATPase, C-terminal domain"/>
    <property type="match status" value="1"/>
</dbReference>
<dbReference type="SMART" id="SM00388">
    <property type="entry name" value="HisKA"/>
    <property type="match status" value="1"/>
</dbReference>
<dbReference type="PANTHER" id="PTHR44936:SF10">
    <property type="entry name" value="SENSOR PROTEIN RSTB"/>
    <property type="match status" value="1"/>
</dbReference>
<reference evidence="13 14" key="1">
    <citation type="journal article" date="2018" name="Appl. Microbiol. Biotechnol.">
        <title>Co-cultivation of the strictly anaerobic methanogen Methanosarcina barkeri with aerobic methanotrophs in an oxygen-limited membrane bioreactor.</title>
        <authorList>
            <person name="In 't Zandt M.H."/>
            <person name="van den Bosch T.J.M."/>
            <person name="Rijkers R."/>
            <person name="van Kessel M.A.H.J."/>
            <person name="Jetten M.S.M."/>
            <person name="Welte C.U."/>
        </authorList>
    </citation>
    <scope>NUCLEOTIDE SEQUENCE [LARGE SCALE GENOMIC DNA]</scope>
    <source>
        <strain evidence="13 14">DSM 17706</strain>
    </source>
</reference>
<keyword evidence="6" id="KW-0808">Transferase</keyword>
<evidence type="ECO:0000256" key="4">
    <source>
        <dbReference type="ARBA" id="ARBA00022475"/>
    </source>
</evidence>
<dbReference type="EMBL" id="PUIV01000038">
    <property type="protein sequence ID" value="PWB92708.1"/>
    <property type="molecule type" value="Genomic_DNA"/>
</dbReference>
<dbReference type="RefSeq" id="WP_108918375.1">
    <property type="nucleotide sequence ID" value="NZ_BGJY01000022.1"/>
</dbReference>
<keyword evidence="14" id="KW-1185">Reference proteome</keyword>
<dbReference type="InterPro" id="IPR047770">
    <property type="entry name" value="RegB"/>
</dbReference>
<keyword evidence="7" id="KW-0547">Nucleotide-binding</keyword>
<dbReference type="EC" id="2.7.13.3" evidence="3"/>
<evidence type="ECO:0000256" key="8">
    <source>
        <dbReference type="ARBA" id="ARBA00022777"/>
    </source>
</evidence>
<dbReference type="SUPFAM" id="SSF47384">
    <property type="entry name" value="Homodimeric domain of signal transducing histidine kinase"/>
    <property type="match status" value="1"/>
</dbReference>
<dbReference type="InterPro" id="IPR003661">
    <property type="entry name" value="HisK_dim/P_dom"/>
</dbReference>
<evidence type="ECO:0000256" key="10">
    <source>
        <dbReference type="SAM" id="MobiDB-lite"/>
    </source>
</evidence>
<proteinExistence type="predicted"/>
<keyword evidence="11" id="KW-1133">Transmembrane helix</keyword>
<gene>
    <name evidence="13" type="ORF">C5689_16685</name>
</gene>
<keyword evidence="4" id="KW-1003">Cell membrane</keyword>
<evidence type="ECO:0000256" key="11">
    <source>
        <dbReference type="SAM" id="Phobius"/>
    </source>
</evidence>
<evidence type="ECO:0000256" key="5">
    <source>
        <dbReference type="ARBA" id="ARBA00022553"/>
    </source>
</evidence>
<evidence type="ECO:0000313" key="13">
    <source>
        <dbReference type="EMBL" id="PWB92708.1"/>
    </source>
</evidence>
<keyword evidence="8 13" id="KW-0418">Kinase</keyword>
<evidence type="ECO:0000256" key="2">
    <source>
        <dbReference type="ARBA" id="ARBA00004651"/>
    </source>
</evidence>
<dbReference type="Proteomes" id="UP000245137">
    <property type="component" value="Unassembled WGS sequence"/>
</dbReference>
<accession>A0A2U1SM62</accession>
<dbReference type="SUPFAM" id="SSF55874">
    <property type="entry name" value="ATPase domain of HSP90 chaperone/DNA topoisomerase II/histidine kinase"/>
    <property type="match status" value="1"/>
</dbReference>
<keyword evidence="11" id="KW-0472">Membrane</keyword>
<evidence type="ECO:0000256" key="9">
    <source>
        <dbReference type="ARBA" id="ARBA00022840"/>
    </source>
</evidence>
<comment type="catalytic activity">
    <reaction evidence="1">
        <text>ATP + protein L-histidine = ADP + protein N-phospho-L-histidine.</text>
        <dbReference type="EC" id="2.7.13.3"/>
    </reaction>
</comment>
<evidence type="ECO:0000259" key="12">
    <source>
        <dbReference type="PROSITE" id="PS50109"/>
    </source>
</evidence>
<feature type="transmembrane region" description="Helical" evidence="11">
    <location>
        <begin position="21"/>
        <end position="43"/>
    </location>
</feature>
<sequence>MTNTADADFGHQARQLRVDTLIILRWLAIAGQTFATLVTFFYFQFDFPIGLSFIAIATSACLNAALRLATTRTFRLDDGEAALLLAYDILQLSALLYLTGGVANPFAMLFLAPVMISAVSLPRKLTILLGVLMIAAATILTVEFQPLPWYEGVELHFPLLYRTGVWTALVLSAAFIGLYAARVSDEARQLSTALAATELVLEREQHLSQLDGLAAAAAHELGTPLATIAVVTKELQKSALASAPALADDLALLAQEARRCREILRKLVSLGQADTGSLLDMQTLETLLEEVVDPHRAFGVDIELTRRGPPEEPSFSRNPGIVYGLGNLVENAVDFASSRVRIEALWSKELVVIVIEDDGPGFSQAILNRLGDPYVSGRPTDRRTKNEPGSGLGLGLFIAKTLLERSGATVTTANVQAPSTGAKVTITWPRAALERSSGNSDSGRERELERGSKRDLDQQTPSSDAV</sequence>